<dbReference type="InterPro" id="IPR013517">
    <property type="entry name" value="FG-GAP"/>
</dbReference>
<evidence type="ECO:0000259" key="3">
    <source>
        <dbReference type="Pfam" id="PF18962"/>
    </source>
</evidence>
<dbReference type="PANTHER" id="PTHR46580">
    <property type="entry name" value="SENSOR KINASE-RELATED"/>
    <property type="match status" value="1"/>
</dbReference>
<dbReference type="RefSeq" id="WP_245126910.1">
    <property type="nucleotide sequence ID" value="NZ_CP095064.1"/>
</dbReference>
<dbReference type="InterPro" id="IPR028994">
    <property type="entry name" value="Integrin_alpha_N"/>
</dbReference>
<geneLocation type="plasmid" evidence="4 5">
    <name>unnamed3</name>
</geneLocation>
<dbReference type="Pfam" id="PF18962">
    <property type="entry name" value="Por_Secre_tail"/>
    <property type="match status" value="1"/>
</dbReference>
<evidence type="ECO:0000313" key="5">
    <source>
        <dbReference type="Proteomes" id="UP000830401"/>
    </source>
</evidence>
<dbReference type="Gene3D" id="2.130.10.130">
    <property type="entry name" value="Integrin alpha, N-terminal"/>
    <property type="match status" value="2"/>
</dbReference>
<accession>A0ABY4GE13</accession>
<dbReference type="NCBIfam" id="TIGR04183">
    <property type="entry name" value="Por_Secre_tail"/>
    <property type="match status" value="1"/>
</dbReference>
<dbReference type="InterPro" id="IPR026444">
    <property type="entry name" value="Secre_tail"/>
</dbReference>
<name>A0ABY4GE13_9BACT</name>
<proteinExistence type="predicted"/>
<evidence type="ECO:0000256" key="1">
    <source>
        <dbReference type="ARBA" id="ARBA00022729"/>
    </source>
</evidence>
<gene>
    <name evidence="4" type="ORF">MUN86_25925</name>
</gene>
<protein>
    <submittedName>
        <fullName evidence="4">T9SS type A sorting domain-containing protein</fullName>
    </submittedName>
</protein>
<dbReference type="PANTHER" id="PTHR46580:SF4">
    <property type="entry name" value="ATP_GTP-BINDING PROTEIN"/>
    <property type="match status" value="1"/>
</dbReference>
<organism evidence="4 5">
    <name type="scientific">Hymenobacter volaticus</name>
    <dbReference type="NCBI Taxonomy" id="2932254"/>
    <lineage>
        <taxon>Bacteria</taxon>
        <taxon>Pseudomonadati</taxon>
        <taxon>Bacteroidota</taxon>
        <taxon>Cytophagia</taxon>
        <taxon>Cytophagales</taxon>
        <taxon>Hymenobacteraceae</taxon>
        <taxon>Hymenobacter</taxon>
    </lineage>
</organism>
<feature type="domain" description="Secretion system C-terminal sorting" evidence="3">
    <location>
        <begin position="400"/>
        <end position="463"/>
    </location>
</feature>
<evidence type="ECO:0000256" key="2">
    <source>
        <dbReference type="SAM" id="SignalP"/>
    </source>
</evidence>
<evidence type="ECO:0000313" key="4">
    <source>
        <dbReference type="EMBL" id="UOQ69156.1"/>
    </source>
</evidence>
<dbReference type="Proteomes" id="UP000830401">
    <property type="component" value="Plasmid unnamed3"/>
</dbReference>
<feature type="signal peptide" evidence="2">
    <location>
        <begin position="1"/>
        <end position="21"/>
    </location>
</feature>
<dbReference type="Pfam" id="PF13517">
    <property type="entry name" value="FG-GAP_3"/>
    <property type="match status" value="3"/>
</dbReference>
<keyword evidence="4" id="KW-0614">Plasmid</keyword>
<sequence length="473" mass="48790">MKPLFACSLLLGLTHVTMGQALTFQAATLPGNAGLAYDLVVADFNSDGRPDIATVNQTGTEVLLATGAGNFQLAAYSLNSSNSRLRCADINGDGTPDLLASSSAGGNIRLLVNSGNGTFSGVVTLNVHNSPVSWEFLAADFNRDGLADIVAPFGSLGAGLGPVMTLFNSSVSTATTGQLTGAAAPYLGGGDGLNQTLAYDVNADGFLDLITTAVCIPGRRPCPTGAHHNVFLNTPTGLAPAPDLPDNGNAFMLAQLDADALPDLIEAASNGFRVTYQAANGLFANPQAVPFSGSVSRPVSLPRIADFDQDGRPDLAGLCISNAAPQNSVVVVQRNLGNGQFEATPLVLPIGTGNRTAMEVADFNQDGHPDIAVIDGGRVKVFWNTTVLATRAATLTQVNLYPNPAQGRLHLQASGAAFPLQLTLLNALGQAVATHTLEAAAGSVDVAQLPAGWYTARLRDAHGRSKSVPLQLQ</sequence>
<dbReference type="EMBL" id="CP095064">
    <property type="protein sequence ID" value="UOQ69156.1"/>
    <property type="molecule type" value="Genomic_DNA"/>
</dbReference>
<feature type="chain" id="PRO_5046879422" evidence="2">
    <location>
        <begin position="22"/>
        <end position="473"/>
    </location>
</feature>
<reference evidence="4" key="1">
    <citation type="submission" date="2022-04" db="EMBL/GenBank/DDBJ databases">
        <title>Hymenobacter sp. isolated from the air.</title>
        <authorList>
            <person name="Won M."/>
            <person name="Lee C.-M."/>
            <person name="Woen H.-Y."/>
            <person name="Kwon S.-W."/>
        </authorList>
    </citation>
    <scope>NUCLEOTIDE SEQUENCE</scope>
    <source>
        <strain evidence="4">5420S-77</strain>
        <plasmid evidence="4">unnamed3</plasmid>
    </source>
</reference>
<keyword evidence="1 2" id="KW-0732">Signal</keyword>
<dbReference type="SUPFAM" id="SSF69318">
    <property type="entry name" value="Integrin alpha N-terminal domain"/>
    <property type="match status" value="2"/>
</dbReference>
<keyword evidence="5" id="KW-1185">Reference proteome</keyword>